<gene>
    <name evidence="2" type="ORF">D8M05_08240</name>
</gene>
<dbReference type="Proteomes" id="UP000281813">
    <property type="component" value="Unassembled WGS sequence"/>
</dbReference>
<dbReference type="AlphaFoldDB" id="A0A494Z0U6"/>
<dbReference type="SUPFAM" id="SSF89360">
    <property type="entry name" value="HesB-like domain"/>
    <property type="match status" value="1"/>
</dbReference>
<evidence type="ECO:0000313" key="3">
    <source>
        <dbReference type="Proteomes" id="UP000281813"/>
    </source>
</evidence>
<feature type="domain" description="Core" evidence="1">
    <location>
        <begin position="5"/>
        <end position="100"/>
    </location>
</feature>
<evidence type="ECO:0000313" key="2">
    <source>
        <dbReference type="EMBL" id="RKQ16080.1"/>
    </source>
</evidence>
<sequence length="110" mass="12644">MIIVQLTITSKAEEKLIELNNKQFNYLQLWYDIEDCGCGVNGVPTIRLTNKKETYDKNVAGASFPTIVSEQQAVFFAENMKLDYINHSFRLSSTSEMLNPFIPERSLLNY</sequence>
<keyword evidence="3" id="KW-1185">Reference proteome</keyword>
<dbReference type="Pfam" id="PF01521">
    <property type="entry name" value="Fe-S_biosyn"/>
    <property type="match status" value="1"/>
</dbReference>
<comment type="caution">
    <text evidence="2">The sequence shown here is derived from an EMBL/GenBank/DDBJ whole genome shotgun (WGS) entry which is preliminary data.</text>
</comment>
<organism evidence="2 3">
    <name type="scientific">Oceanobacillus bengalensis</name>
    <dbReference type="NCBI Taxonomy" id="1435466"/>
    <lineage>
        <taxon>Bacteria</taxon>
        <taxon>Bacillati</taxon>
        <taxon>Bacillota</taxon>
        <taxon>Bacilli</taxon>
        <taxon>Bacillales</taxon>
        <taxon>Bacillaceae</taxon>
        <taxon>Oceanobacillus</taxon>
    </lineage>
</organism>
<protein>
    <submittedName>
        <fullName evidence="2">Iron-sulfur cluster biosynthesis family protein</fullName>
    </submittedName>
</protein>
<dbReference type="EMBL" id="RBZO01000010">
    <property type="protein sequence ID" value="RKQ16080.1"/>
    <property type="molecule type" value="Genomic_DNA"/>
</dbReference>
<dbReference type="OrthoDB" id="2361087at2"/>
<dbReference type="InterPro" id="IPR035903">
    <property type="entry name" value="HesB-like_dom_sf"/>
</dbReference>
<evidence type="ECO:0000259" key="1">
    <source>
        <dbReference type="Pfam" id="PF01521"/>
    </source>
</evidence>
<accession>A0A494Z0U6</accession>
<name>A0A494Z0U6_9BACI</name>
<dbReference type="InterPro" id="IPR000361">
    <property type="entry name" value="ATAP_core_dom"/>
</dbReference>
<reference evidence="2 3" key="1">
    <citation type="journal article" date="2015" name="Antonie Van Leeuwenhoek">
        <title>Oceanobacillus bengalensis sp. nov., a bacterium isolated from seawater of the Bay of Bengal.</title>
        <authorList>
            <person name="Yongchang O."/>
            <person name="Xiang W."/>
            <person name="Wang G."/>
        </authorList>
    </citation>
    <scope>NUCLEOTIDE SEQUENCE [LARGE SCALE GENOMIC DNA]</scope>
    <source>
        <strain evidence="2 3">MCCC 1K00260</strain>
    </source>
</reference>
<proteinExistence type="predicted"/>
<dbReference type="Gene3D" id="2.60.300.12">
    <property type="entry name" value="HesB-like domain"/>
    <property type="match status" value="1"/>
</dbReference>